<name>A0A6J4UVB8_9BACT</name>
<sequence length="203" mass="20647">MSATRELLEVQIDGSQVIVGVFASAQEAERARGMLGADGFDLQGVNIVAKSREEAEEIAPNQGSSNNQALAEPEADRMQGQVAVGTSNDSDSRINLGTGVGVLTGAAGGAVAGLALLEVPGLGSLFAGSTILAMVVSGLIGAVLGAWGGSMAGIQVPEEDVSYFTGELGTGAYLVAVRTNRIDEALDVLRDAGARNLSEYEGH</sequence>
<dbReference type="AlphaFoldDB" id="A0A6J4UVB8"/>
<reference evidence="3" key="1">
    <citation type="submission" date="2020-02" db="EMBL/GenBank/DDBJ databases">
        <authorList>
            <person name="Meier V. D."/>
        </authorList>
    </citation>
    <scope>NUCLEOTIDE SEQUENCE</scope>
    <source>
        <strain evidence="3">AVDCRST_MAG18</strain>
    </source>
</reference>
<feature type="transmembrane region" description="Helical" evidence="2">
    <location>
        <begin position="96"/>
        <end position="117"/>
    </location>
</feature>
<evidence type="ECO:0000256" key="2">
    <source>
        <dbReference type="SAM" id="Phobius"/>
    </source>
</evidence>
<organism evidence="3">
    <name type="scientific">uncultured Thermomicrobiales bacterium</name>
    <dbReference type="NCBI Taxonomy" id="1645740"/>
    <lineage>
        <taxon>Bacteria</taxon>
        <taxon>Pseudomonadati</taxon>
        <taxon>Thermomicrobiota</taxon>
        <taxon>Thermomicrobia</taxon>
        <taxon>Thermomicrobiales</taxon>
        <taxon>environmental samples</taxon>
    </lineage>
</organism>
<feature type="region of interest" description="Disordered" evidence="1">
    <location>
        <begin position="53"/>
        <end position="76"/>
    </location>
</feature>
<dbReference type="EMBL" id="CADCWN010000065">
    <property type="protein sequence ID" value="CAA9559326.1"/>
    <property type="molecule type" value="Genomic_DNA"/>
</dbReference>
<accession>A0A6J4UVB8</accession>
<keyword evidence="2" id="KW-0812">Transmembrane</keyword>
<dbReference type="PANTHER" id="PTHR36109:SF2">
    <property type="entry name" value="MEMBRANE PROTEIN"/>
    <property type="match status" value="1"/>
</dbReference>
<dbReference type="InterPro" id="IPR052948">
    <property type="entry name" value="Low_temp-induced_all0457"/>
</dbReference>
<evidence type="ECO:0000313" key="3">
    <source>
        <dbReference type="EMBL" id="CAA9559326.1"/>
    </source>
</evidence>
<keyword evidence="2" id="KW-0472">Membrane</keyword>
<evidence type="ECO:0008006" key="4">
    <source>
        <dbReference type="Google" id="ProtNLM"/>
    </source>
</evidence>
<dbReference type="PANTHER" id="PTHR36109">
    <property type="entry name" value="MEMBRANE PROTEIN-RELATED"/>
    <property type="match status" value="1"/>
</dbReference>
<protein>
    <recommendedName>
        <fullName evidence="4">General stress protein 17M-like domain-containing protein</fullName>
    </recommendedName>
</protein>
<feature type="transmembrane region" description="Helical" evidence="2">
    <location>
        <begin position="123"/>
        <end position="147"/>
    </location>
</feature>
<proteinExistence type="predicted"/>
<keyword evidence="2" id="KW-1133">Transmembrane helix</keyword>
<evidence type="ECO:0000256" key="1">
    <source>
        <dbReference type="SAM" id="MobiDB-lite"/>
    </source>
</evidence>
<gene>
    <name evidence="3" type="ORF">AVDCRST_MAG18-942</name>
</gene>